<feature type="active site" description="Proton acceptor" evidence="11">
    <location>
        <position position="287"/>
    </location>
</feature>
<dbReference type="GO" id="GO:0005829">
    <property type="term" value="C:cytosol"/>
    <property type="evidence" value="ECO:0007669"/>
    <property type="project" value="TreeGrafter"/>
</dbReference>
<dbReference type="GO" id="GO:0008270">
    <property type="term" value="F:zinc ion binding"/>
    <property type="evidence" value="ECO:0007669"/>
    <property type="project" value="UniProtKB-UniRule"/>
</dbReference>
<evidence type="ECO:0000313" key="13">
    <source>
        <dbReference type="EMBL" id="RIA55016.1"/>
    </source>
</evidence>
<comment type="catalytic activity">
    <reaction evidence="10 11">
        <text>GTP + 4 H2O = 2,5-diamino-6-hydroxy-4-(5-phosphoribosylamino)-pyrimidine + formate + 2 phosphate + 3 H(+)</text>
        <dbReference type="Rhea" id="RHEA:23704"/>
        <dbReference type="ChEBI" id="CHEBI:15377"/>
        <dbReference type="ChEBI" id="CHEBI:15378"/>
        <dbReference type="ChEBI" id="CHEBI:15740"/>
        <dbReference type="ChEBI" id="CHEBI:37565"/>
        <dbReference type="ChEBI" id="CHEBI:43474"/>
        <dbReference type="ChEBI" id="CHEBI:58614"/>
        <dbReference type="EC" id="3.5.4.25"/>
    </reaction>
</comment>
<dbReference type="GO" id="GO:0003935">
    <property type="term" value="F:GTP cyclohydrolase II activity"/>
    <property type="evidence" value="ECO:0007669"/>
    <property type="project" value="UniProtKB-UniRule"/>
</dbReference>
<evidence type="ECO:0000256" key="1">
    <source>
        <dbReference type="ARBA" id="ARBA00004853"/>
    </source>
</evidence>
<feature type="binding site" evidence="11">
    <location>
        <position position="310"/>
    </location>
    <ligand>
        <name>GTP</name>
        <dbReference type="ChEBI" id="CHEBI:37565"/>
    </ligand>
</feature>
<sequence length="361" mass="39168">MQDLFGDPDTVAIERALAEIRSGRPVVVSGEEGSALTLAAESVDSKALKKLRTAGMTDLRLVLSPARLRLLGHDVETAGSIEIEDDDAEALLNVVCQVDARLERAVPRSACRTETAGLELVRLAYLLPAAVVVPIEGKPDLSGVVTIETAAIEHYRKHVLTAPHIVSRAPVPLEDVGDTEFVVFRGGEGMRDQVAVIVGSPDPNEAVYVRIHSACLTGDLFASLKCDCGDQLRSTVKRMAEMGGGVLLYLDQEGRGNGIANKIRAYRLQHAGYDTYEADEILGFDLDQRRFDFAAAMLRELGFTSVRLMTNNPEKVAALREAGLNVASSHRVMGRSTEHNVSYLETKRDRAGHIIAKDLKA</sequence>
<evidence type="ECO:0000256" key="8">
    <source>
        <dbReference type="ARBA" id="ARBA00022833"/>
    </source>
</evidence>
<evidence type="ECO:0000256" key="3">
    <source>
        <dbReference type="ARBA" id="ARBA00008976"/>
    </source>
</evidence>
<feature type="binding site" evidence="11">
    <location>
        <begin position="210"/>
        <end position="214"/>
    </location>
    <ligand>
        <name>GTP</name>
        <dbReference type="ChEBI" id="CHEBI:37565"/>
    </ligand>
</feature>
<dbReference type="GO" id="GO:0005525">
    <property type="term" value="F:GTP binding"/>
    <property type="evidence" value="ECO:0007669"/>
    <property type="project" value="UniProtKB-KW"/>
</dbReference>
<evidence type="ECO:0000256" key="9">
    <source>
        <dbReference type="ARBA" id="ARBA00023134"/>
    </source>
</evidence>
<dbReference type="InterPro" id="IPR032677">
    <property type="entry name" value="GTP_cyclohydro_II"/>
</dbReference>
<keyword evidence="8 11" id="KW-0862">Zinc</keyword>
<organism evidence="13 14">
    <name type="scientific">Dichotomicrobium thermohalophilum</name>
    <dbReference type="NCBI Taxonomy" id="933063"/>
    <lineage>
        <taxon>Bacteria</taxon>
        <taxon>Pseudomonadati</taxon>
        <taxon>Pseudomonadota</taxon>
        <taxon>Alphaproteobacteria</taxon>
        <taxon>Hyphomicrobiales</taxon>
        <taxon>Hyphomicrobiaceae</taxon>
        <taxon>Dichotomicrobium</taxon>
    </lineage>
</organism>
<dbReference type="EMBL" id="QXDF01000001">
    <property type="protein sequence ID" value="RIA55016.1"/>
    <property type="molecule type" value="Genomic_DNA"/>
</dbReference>
<feature type="binding site" evidence="11">
    <location>
        <position position="215"/>
    </location>
    <ligand>
        <name>Zn(2+)</name>
        <dbReference type="ChEBI" id="CHEBI:29105"/>
        <note>catalytic</note>
    </ligand>
</feature>
<feature type="binding site" evidence="11">
    <location>
        <begin position="253"/>
        <end position="255"/>
    </location>
    <ligand>
        <name>GTP</name>
        <dbReference type="ChEBI" id="CHEBI:37565"/>
    </ligand>
</feature>
<accession>A0A397Q0T8</accession>
<evidence type="ECO:0000256" key="5">
    <source>
        <dbReference type="ARBA" id="ARBA00022723"/>
    </source>
</evidence>
<keyword evidence="5 11" id="KW-0479">Metal-binding</keyword>
<dbReference type="PANTHER" id="PTHR21327">
    <property type="entry name" value="GTP CYCLOHYDROLASE II-RELATED"/>
    <property type="match status" value="1"/>
</dbReference>
<evidence type="ECO:0000256" key="4">
    <source>
        <dbReference type="ARBA" id="ARBA00022619"/>
    </source>
</evidence>
<dbReference type="CDD" id="cd00641">
    <property type="entry name" value="GTP_cyclohydro2"/>
    <property type="match status" value="1"/>
</dbReference>
<dbReference type="HAMAP" id="MF_00179">
    <property type="entry name" value="RibA"/>
    <property type="match status" value="1"/>
</dbReference>
<dbReference type="Gene3D" id="3.40.50.10990">
    <property type="entry name" value="GTP cyclohydrolase II"/>
    <property type="match status" value="1"/>
</dbReference>
<feature type="binding site" evidence="11">
    <location>
        <position position="275"/>
    </location>
    <ligand>
        <name>GTP</name>
        <dbReference type="ChEBI" id="CHEBI:37565"/>
    </ligand>
</feature>
<comment type="similarity">
    <text evidence="2">In the N-terminal section; belongs to the DHBP synthase family.</text>
</comment>
<evidence type="ECO:0000256" key="11">
    <source>
        <dbReference type="HAMAP-Rule" id="MF_00179"/>
    </source>
</evidence>
<reference evidence="13 14" key="1">
    <citation type="submission" date="2018-08" db="EMBL/GenBank/DDBJ databases">
        <title>Genomic Encyclopedia of Archaeal and Bacterial Type Strains, Phase II (KMG-II): from individual species to whole genera.</title>
        <authorList>
            <person name="Goeker M."/>
        </authorList>
    </citation>
    <scope>NUCLEOTIDE SEQUENCE [LARGE SCALE GENOMIC DNA]</scope>
    <source>
        <strain evidence="13 14">DSM 5002</strain>
    </source>
</reference>
<keyword evidence="7 11" id="KW-0378">Hydrolase</keyword>
<dbReference type="InterPro" id="IPR000926">
    <property type="entry name" value="RibA"/>
</dbReference>
<dbReference type="SUPFAM" id="SSF55821">
    <property type="entry name" value="YrdC/RibB"/>
    <property type="match status" value="1"/>
</dbReference>
<feature type="binding site" evidence="11">
    <location>
        <position position="315"/>
    </location>
    <ligand>
        <name>GTP</name>
        <dbReference type="ChEBI" id="CHEBI:37565"/>
    </ligand>
</feature>
<dbReference type="NCBIfam" id="NF001591">
    <property type="entry name" value="PRK00393.1"/>
    <property type="match status" value="1"/>
</dbReference>
<evidence type="ECO:0000256" key="10">
    <source>
        <dbReference type="ARBA" id="ARBA00049295"/>
    </source>
</evidence>
<comment type="cofactor">
    <cofactor evidence="11">
        <name>Zn(2+)</name>
        <dbReference type="ChEBI" id="CHEBI:29105"/>
    </cofactor>
    <text evidence="11">Binds 1 zinc ion per subunit.</text>
</comment>
<evidence type="ECO:0000256" key="7">
    <source>
        <dbReference type="ARBA" id="ARBA00022801"/>
    </source>
</evidence>
<comment type="pathway">
    <text evidence="1 11">Cofactor biosynthesis; riboflavin biosynthesis; 5-amino-6-(D-ribitylamino)uracil from GTP: step 1/4.</text>
</comment>
<dbReference type="GO" id="GO:0009231">
    <property type="term" value="P:riboflavin biosynthetic process"/>
    <property type="evidence" value="ECO:0007669"/>
    <property type="project" value="UniProtKB-UniRule"/>
</dbReference>
<comment type="caution">
    <text evidence="13">The sequence shown here is derived from an EMBL/GenBank/DDBJ whole genome shotgun (WGS) entry which is preliminary data.</text>
</comment>
<dbReference type="EC" id="3.5.4.25" evidence="11"/>
<dbReference type="UniPathway" id="UPA00275">
    <property type="reaction ID" value="UER00400"/>
</dbReference>
<keyword evidence="9 11" id="KW-0342">GTP-binding</keyword>
<dbReference type="PANTHER" id="PTHR21327:SF18">
    <property type="entry name" value="3,4-DIHYDROXY-2-BUTANONE 4-PHOSPHATE SYNTHASE"/>
    <property type="match status" value="1"/>
</dbReference>
<name>A0A397Q0T8_9HYPH</name>
<evidence type="ECO:0000259" key="12">
    <source>
        <dbReference type="Pfam" id="PF00925"/>
    </source>
</evidence>
<dbReference type="Pfam" id="PF00925">
    <property type="entry name" value="GTP_cyclohydro2"/>
    <property type="match status" value="1"/>
</dbReference>
<feature type="binding site" evidence="11">
    <location>
        <position position="228"/>
    </location>
    <ligand>
        <name>Zn(2+)</name>
        <dbReference type="ChEBI" id="CHEBI:29105"/>
        <note>catalytic</note>
    </ligand>
</feature>
<dbReference type="AlphaFoldDB" id="A0A397Q0T8"/>
<evidence type="ECO:0000256" key="2">
    <source>
        <dbReference type="ARBA" id="ARBA00005520"/>
    </source>
</evidence>
<gene>
    <name evidence="11" type="primary">ribA</name>
    <name evidence="13" type="ORF">BXY53_0066</name>
</gene>
<keyword evidence="4 11" id="KW-0686">Riboflavin biosynthesis</keyword>
<feature type="binding site" evidence="11">
    <location>
        <position position="226"/>
    </location>
    <ligand>
        <name>Zn(2+)</name>
        <dbReference type="ChEBI" id="CHEBI:29105"/>
        <note>catalytic</note>
    </ligand>
</feature>
<protein>
    <recommendedName>
        <fullName evidence="11">GTP cyclohydrolase-2</fullName>
        <ecNumber evidence="11">3.5.4.25</ecNumber>
    </recommendedName>
    <alternativeName>
        <fullName evidence="11">GTP cyclohydrolase II</fullName>
    </alternativeName>
</protein>
<comment type="function">
    <text evidence="11">Catalyzes the conversion of GTP to 2,5-diamino-6-ribosylamino-4(3H)-pyrimidinone 5'-phosphate (DARP), formate and pyrophosphate.</text>
</comment>
<dbReference type="Proteomes" id="UP000266273">
    <property type="component" value="Unassembled WGS sequence"/>
</dbReference>
<evidence type="ECO:0000256" key="6">
    <source>
        <dbReference type="ARBA" id="ARBA00022741"/>
    </source>
</evidence>
<comment type="similarity">
    <text evidence="3">In the C-terminal section; belongs to the GTP cyclohydrolase II family.</text>
</comment>
<dbReference type="SUPFAM" id="SSF142695">
    <property type="entry name" value="RibA-like"/>
    <property type="match status" value="1"/>
</dbReference>
<evidence type="ECO:0000313" key="14">
    <source>
        <dbReference type="Proteomes" id="UP000266273"/>
    </source>
</evidence>
<keyword evidence="14" id="KW-1185">Reference proteome</keyword>
<comment type="similarity">
    <text evidence="11">Belongs to the GTP cyclohydrolase II family.</text>
</comment>
<keyword evidence="6 11" id="KW-0547">Nucleotide-binding</keyword>
<proteinExistence type="inferred from homology"/>
<feature type="binding site" evidence="11">
    <location>
        <position position="231"/>
    </location>
    <ligand>
        <name>GTP</name>
        <dbReference type="ChEBI" id="CHEBI:37565"/>
    </ligand>
</feature>
<feature type="domain" description="GTP cyclohydrolase II" evidence="12">
    <location>
        <begin position="168"/>
        <end position="328"/>
    </location>
</feature>
<dbReference type="InterPro" id="IPR036144">
    <property type="entry name" value="RibA-like_sf"/>
</dbReference>
<dbReference type="InterPro" id="IPR017945">
    <property type="entry name" value="DHBP_synth_RibB-like_a/b_dom"/>
</dbReference>
<feature type="active site" description="Nucleophile" evidence="11">
    <location>
        <position position="289"/>
    </location>
</feature>
<dbReference type="PIRSF" id="PIRSF001259">
    <property type="entry name" value="RibA"/>
    <property type="match status" value="1"/>
</dbReference>